<protein>
    <recommendedName>
        <fullName evidence="3">FtsK domain-containing protein</fullName>
    </recommendedName>
</protein>
<dbReference type="RefSeq" id="WP_211469963.1">
    <property type="nucleotide sequence ID" value="NZ_JAGSXH010000092.1"/>
</dbReference>
<organism evidence="4 5">
    <name type="scientific">Actinocrinis puniceicyclus</name>
    <dbReference type="NCBI Taxonomy" id="977794"/>
    <lineage>
        <taxon>Bacteria</taxon>
        <taxon>Bacillati</taxon>
        <taxon>Actinomycetota</taxon>
        <taxon>Actinomycetes</taxon>
        <taxon>Catenulisporales</taxon>
        <taxon>Actinospicaceae</taxon>
        <taxon>Actinocrinis</taxon>
    </lineage>
</organism>
<dbReference type="GO" id="GO:0003677">
    <property type="term" value="F:DNA binding"/>
    <property type="evidence" value="ECO:0007669"/>
    <property type="project" value="InterPro"/>
</dbReference>
<dbReference type="AlphaFoldDB" id="A0A8J7WNF2"/>
<dbReference type="EMBL" id="JAGSXH010000092">
    <property type="protein sequence ID" value="MBS2965608.1"/>
    <property type="molecule type" value="Genomic_DNA"/>
</dbReference>
<evidence type="ECO:0000313" key="4">
    <source>
        <dbReference type="EMBL" id="MBS2965608.1"/>
    </source>
</evidence>
<dbReference type="GO" id="GO:0005524">
    <property type="term" value="F:ATP binding"/>
    <property type="evidence" value="ECO:0007669"/>
    <property type="project" value="UniProtKB-UniRule"/>
</dbReference>
<comment type="caution">
    <text evidence="4">The sequence shown here is derived from an EMBL/GenBank/DDBJ whole genome shotgun (WGS) entry which is preliminary data.</text>
</comment>
<sequence>MTQGARTADSMWTRLGRVLSGSPPVARLHTSLLRHPRIAKGRGMAHEGWSRVLDVCYPLIVLVRGTHRGATQLGSWWIGASREKRRLQTVIVLTCLIGVGVLKYGPLLLAGAFLAAVTWLGRDTSRKGADPESPEHIARLQAIYNGLVPYLQNGDDPDQHFKPGGRYRDAFTAWQFDEQDRLIRLRMDYSEYFRDGEPDSRSKVERALEGKIGHANEFLYAWDEEGNHLDVRILPPLPEGVSAQPWPVADIEFVLGVTDPGSASRLIPVLVADPGAGAPARDADPATREKVPPGFSMAQLAPVIWRLGAPGPNPHLLLAGAPASGKSTAVRSLLGQVLARGHAVAVIDTDQTAQYGALAGQRNVVRVTEDPADSLELLDWFGLEAERRAERTPAATARGDGASNFEWPAAVRADSPAGAGSDLDSAVPAEPPLWLFVDNLPELCAAAQRLGRPDPQDTLAALARKARFAGTTLVVTLRTDQVQAMRPALRNQLTTRVALGRVDPVSSTLLFGGTLELGGAQVMPPGRGYVRVGSGPVIRLQTPYAPALAPSAV</sequence>
<dbReference type="InterPro" id="IPR027417">
    <property type="entry name" value="P-loop_NTPase"/>
</dbReference>
<dbReference type="Pfam" id="PF01580">
    <property type="entry name" value="FtsK_SpoIIIE"/>
    <property type="match status" value="1"/>
</dbReference>
<evidence type="ECO:0000259" key="3">
    <source>
        <dbReference type="PROSITE" id="PS50901"/>
    </source>
</evidence>
<accession>A0A8J7WNF2</accession>
<evidence type="ECO:0000256" key="2">
    <source>
        <dbReference type="SAM" id="Phobius"/>
    </source>
</evidence>
<gene>
    <name evidence="4" type="ORF">KGA66_21335</name>
</gene>
<dbReference type="PROSITE" id="PS50901">
    <property type="entry name" value="FTSK"/>
    <property type="match status" value="1"/>
</dbReference>
<dbReference type="Gene3D" id="3.40.50.300">
    <property type="entry name" value="P-loop containing nucleotide triphosphate hydrolases"/>
    <property type="match status" value="1"/>
</dbReference>
<feature type="transmembrane region" description="Helical" evidence="2">
    <location>
        <begin position="90"/>
        <end position="120"/>
    </location>
</feature>
<keyword evidence="2" id="KW-0472">Membrane</keyword>
<name>A0A8J7WNF2_9ACTN</name>
<keyword evidence="2" id="KW-0812">Transmembrane</keyword>
<evidence type="ECO:0000256" key="1">
    <source>
        <dbReference type="PROSITE-ProRule" id="PRU00289"/>
    </source>
</evidence>
<keyword evidence="5" id="KW-1185">Reference proteome</keyword>
<dbReference type="InterPro" id="IPR002543">
    <property type="entry name" value="FtsK_dom"/>
</dbReference>
<feature type="domain" description="FtsK" evidence="3">
    <location>
        <begin position="300"/>
        <end position="508"/>
    </location>
</feature>
<keyword evidence="1" id="KW-0067">ATP-binding</keyword>
<dbReference type="Proteomes" id="UP000677913">
    <property type="component" value="Unassembled WGS sequence"/>
</dbReference>
<reference evidence="4" key="1">
    <citation type="submission" date="2021-04" db="EMBL/GenBank/DDBJ databases">
        <title>Genome based classification of Actinospica acidithermotolerans sp. nov., an actinobacterium isolated from an Indonesian hot spring.</title>
        <authorList>
            <person name="Kusuma A.B."/>
            <person name="Putra K.E."/>
            <person name="Nafisah S."/>
            <person name="Loh J."/>
            <person name="Nouioui I."/>
            <person name="Goodfellow M."/>
        </authorList>
    </citation>
    <scope>NUCLEOTIDE SEQUENCE</scope>
    <source>
        <strain evidence="4">DSM 45618</strain>
    </source>
</reference>
<keyword evidence="1" id="KW-0547">Nucleotide-binding</keyword>
<proteinExistence type="predicted"/>
<dbReference type="SUPFAM" id="SSF52540">
    <property type="entry name" value="P-loop containing nucleoside triphosphate hydrolases"/>
    <property type="match status" value="1"/>
</dbReference>
<evidence type="ECO:0000313" key="5">
    <source>
        <dbReference type="Proteomes" id="UP000677913"/>
    </source>
</evidence>
<keyword evidence="2" id="KW-1133">Transmembrane helix</keyword>
<feature type="binding site" evidence="1">
    <location>
        <begin position="320"/>
        <end position="327"/>
    </location>
    <ligand>
        <name>ATP</name>
        <dbReference type="ChEBI" id="CHEBI:30616"/>
    </ligand>
</feature>